<dbReference type="KEGG" id="xau:Xaut_3803"/>
<dbReference type="GO" id="GO:0016757">
    <property type="term" value="F:glycosyltransferase activity"/>
    <property type="evidence" value="ECO:0007669"/>
    <property type="project" value="InterPro"/>
</dbReference>
<dbReference type="SUPFAM" id="SSF53756">
    <property type="entry name" value="UDP-Glycosyltransferase/glycogen phosphorylase"/>
    <property type="match status" value="1"/>
</dbReference>
<dbReference type="eggNOG" id="COG0438">
    <property type="taxonomic scope" value="Bacteria"/>
</dbReference>
<dbReference type="PANTHER" id="PTHR45947">
    <property type="entry name" value="SULFOQUINOVOSYL TRANSFERASE SQD2"/>
    <property type="match status" value="1"/>
</dbReference>
<dbReference type="Pfam" id="PF13439">
    <property type="entry name" value="Glyco_transf_4"/>
    <property type="match status" value="1"/>
</dbReference>
<gene>
    <name evidence="3" type="ordered locus">Xaut_3803</name>
</gene>
<keyword evidence="4" id="KW-1185">Reference proteome</keyword>
<dbReference type="InterPro" id="IPR028098">
    <property type="entry name" value="Glyco_trans_4-like_N"/>
</dbReference>
<evidence type="ECO:0000259" key="2">
    <source>
        <dbReference type="Pfam" id="PF13439"/>
    </source>
</evidence>
<dbReference type="OrthoDB" id="9790710at2"/>
<proteinExistence type="predicted"/>
<dbReference type="CAZy" id="GT4">
    <property type="family name" value="Glycosyltransferase Family 4"/>
</dbReference>
<dbReference type="STRING" id="78245.Xaut_3803"/>
<organism evidence="3 4">
    <name type="scientific">Xanthobacter autotrophicus (strain ATCC BAA-1158 / Py2)</name>
    <dbReference type="NCBI Taxonomy" id="78245"/>
    <lineage>
        <taxon>Bacteria</taxon>
        <taxon>Pseudomonadati</taxon>
        <taxon>Pseudomonadota</taxon>
        <taxon>Alphaproteobacteria</taxon>
        <taxon>Hyphomicrobiales</taxon>
        <taxon>Xanthobacteraceae</taxon>
        <taxon>Xanthobacter</taxon>
    </lineage>
</organism>
<evidence type="ECO:0000313" key="3">
    <source>
        <dbReference type="EMBL" id="ABS69028.1"/>
    </source>
</evidence>
<protein>
    <submittedName>
        <fullName evidence="3">Glycosyl transferase group 1</fullName>
    </submittedName>
</protein>
<keyword evidence="3" id="KW-0808">Transferase</keyword>
<evidence type="ECO:0000259" key="1">
    <source>
        <dbReference type="Pfam" id="PF00534"/>
    </source>
</evidence>
<feature type="domain" description="Glycosyl transferase family 1" evidence="1">
    <location>
        <begin position="218"/>
        <end position="367"/>
    </location>
</feature>
<dbReference type="EMBL" id="CP000781">
    <property type="protein sequence ID" value="ABS69028.1"/>
    <property type="molecule type" value="Genomic_DNA"/>
</dbReference>
<dbReference type="Pfam" id="PF00534">
    <property type="entry name" value="Glycos_transf_1"/>
    <property type="match status" value="1"/>
</dbReference>
<dbReference type="InterPro" id="IPR050194">
    <property type="entry name" value="Glycosyltransferase_grp1"/>
</dbReference>
<dbReference type="PhylomeDB" id="A7ILY5"/>
<dbReference type="PANTHER" id="PTHR45947:SF3">
    <property type="entry name" value="SULFOQUINOVOSYL TRANSFERASE SQD2"/>
    <property type="match status" value="1"/>
</dbReference>
<name>A7ILY5_XANP2</name>
<dbReference type="HOGENOM" id="CLU_009583_2_0_5"/>
<feature type="domain" description="Glycosyltransferase subfamily 4-like N-terminal" evidence="2">
    <location>
        <begin position="15"/>
        <end position="185"/>
    </location>
</feature>
<dbReference type="InterPro" id="IPR001296">
    <property type="entry name" value="Glyco_trans_1"/>
</dbReference>
<dbReference type="Gene3D" id="3.40.50.2000">
    <property type="entry name" value="Glycogen Phosphorylase B"/>
    <property type="match status" value="2"/>
</dbReference>
<dbReference type="Proteomes" id="UP000002417">
    <property type="component" value="Chromosome"/>
</dbReference>
<sequence>MRIAILSSGYLPVLDGVTVSVDARVQRLAARGHDVLLLAPRPADDLRRPAGLPDGVVFVGLPGTPFGAAAGDINPGPAAHAVIEQALAAFHPDLIHVDEPERLAWGIRRLPGLGFARRHGIPAVAFFHTNFVDYWGQGSRLAPLLDPFKAVGWRLVTVLYNRFDATLVPSAQTHRRLTGFGLRNGVCGRFNGADTARFSPALRAPGYWGRNWGLPGLDDRPVMLIAGRLTPDKGWSSWDKALPKLARRLGDNLGLVIAGDGALRPRVERLAATLPQAHVLGAVPHADLGALLANSDAYATFSRCENASLAICEALAGGVPVIAPRAGGIPGQVRHGENGLLFAPGDVVDFVNQMARLVEDKALAARLRGTLAAERGMLDWEPAFEAWLDAVSRIADAAGRGRRPPA</sequence>
<reference evidence="3 4" key="1">
    <citation type="submission" date="2007-07" db="EMBL/GenBank/DDBJ databases">
        <title>Complete sequence of chromosome of Xanthobacter autotrophicus Py2.</title>
        <authorList>
            <consortium name="US DOE Joint Genome Institute"/>
            <person name="Copeland A."/>
            <person name="Lucas S."/>
            <person name="Lapidus A."/>
            <person name="Barry K."/>
            <person name="Glavina del Rio T."/>
            <person name="Hammon N."/>
            <person name="Israni S."/>
            <person name="Dalin E."/>
            <person name="Tice H."/>
            <person name="Pitluck S."/>
            <person name="Sims D."/>
            <person name="Brettin T."/>
            <person name="Bruce D."/>
            <person name="Detter J.C."/>
            <person name="Han C."/>
            <person name="Tapia R."/>
            <person name="Brainard J."/>
            <person name="Schmutz J."/>
            <person name="Larimer F."/>
            <person name="Land M."/>
            <person name="Hauser L."/>
            <person name="Kyrpides N."/>
            <person name="Kim E."/>
            <person name="Ensigns S.A."/>
            <person name="Richardson P."/>
        </authorList>
    </citation>
    <scope>NUCLEOTIDE SEQUENCE [LARGE SCALE GENOMIC DNA]</scope>
    <source>
        <strain evidence="4">ATCC BAA-1158 / Py2</strain>
    </source>
</reference>
<evidence type="ECO:0000313" key="4">
    <source>
        <dbReference type="Proteomes" id="UP000002417"/>
    </source>
</evidence>
<dbReference type="AlphaFoldDB" id="A7ILY5"/>
<accession>A7ILY5</accession>